<proteinExistence type="predicted"/>
<protein>
    <submittedName>
        <fullName evidence="1">Unannotated protein</fullName>
    </submittedName>
</protein>
<evidence type="ECO:0000313" key="3">
    <source>
        <dbReference type="EMBL" id="CAB5006023.1"/>
    </source>
</evidence>
<dbReference type="AlphaFoldDB" id="A0A6J6B2S2"/>
<evidence type="ECO:0000313" key="2">
    <source>
        <dbReference type="EMBL" id="CAB4815460.1"/>
    </source>
</evidence>
<dbReference type="InterPro" id="IPR022292">
    <property type="entry name" value="CHP03843"/>
</dbReference>
<accession>A0A6J6B2S2</accession>
<sequence length="235" mass="26299">MVTDANSQLLKTGVITVTGRLVDASNATLFASIVSDSAQGQCIYKPIAGERPLWDFPDGQLAHREYAAFLVSEMLGFHIVPQTVLRDGPFGIGMVQLWIDIDEEIDLANFFSQDDPRLRSMALFDAIINNTDRKIGHLLPDKSGHLYGCDHGVTFHSEYKLRTVLWQWAGEPLTKPEISMLKSAISQFPEIVVALKDYLSSEEIEALKIRIMDLIENASFPLPNPDWPSIPWPAF</sequence>
<organism evidence="1">
    <name type="scientific">freshwater metagenome</name>
    <dbReference type="NCBI Taxonomy" id="449393"/>
    <lineage>
        <taxon>unclassified sequences</taxon>
        <taxon>metagenomes</taxon>
        <taxon>ecological metagenomes</taxon>
    </lineage>
</organism>
<dbReference type="EMBL" id="CAFBPH010000021">
    <property type="protein sequence ID" value="CAB5006023.1"/>
    <property type="molecule type" value="Genomic_DNA"/>
</dbReference>
<name>A0A6J6B2S2_9ZZZZ</name>
<gene>
    <name evidence="1" type="ORF">UFOPK1438_00042</name>
    <name evidence="2" type="ORF">UFOPK3166_00018</name>
    <name evidence="3" type="ORF">UFOPK4087_00197</name>
</gene>
<reference evidence="1" key="1">
    <citation type="submission" date="2020-05" db="EMBL/GenBank/DDBJ databases">
        <authorList>
            <person name="Chiriac C."/>
            <person name="Salcher M."/>
            <person name="Ghai R."/>
            <person name="Kavagutti S V."/>
        </authorList>
    </citation>
    <scope>NUCLEOTIDE SEQUENCE</scope>
</reference>
<dbReference type="NCBIfam" id="TIGR03843">
    <property type="entry name" value="SCO1664 family protein"/>
    <property type="match status" value="1"/>
</dbReference>
<dbReference type="EMBL" id="CAFABD010000001">
    <property type="protein sequence ID" value="CAB4815460.1"/>
    <property type="molecule type" value="Genomic_DNA"/>
</dbReference>
<dbReference type="EMBL" id="CAEZSM010000002">
    <property type="protein sequence ID" value="CAB4533352.1"/>
    <property type="molecule type" value="Genomic_DNA"/>
</dbReference>
<evidence type="ECO:0000313" key="1">
    <source>
        <dbReference type="EMBL" id="CAB4533352.1"/>
    </source>
</evidence>